<evidence type="ECO:0000259" key="2">
    <source>
        <dbReference type="Pfam" id="PF03795"/>
    </source>
</evidence>
<dbReference type="InterPro" id="IPR011008">
    <property type="entry name" value="Dimeric_a/b-barrel"/>
</dbReference>
<protein>
    <recommendedName>
        <fullName evidence="2">YCII-related domain-containing protein</fullName>
    </recommendedName>
</protein>
<dbReference type="Gene3D" id="3.30.70.1060">
    <property type="entry name" value="Dimeric alpha+beta barrel"/>
    <property type="match status" value="1"/>
</dbReference>
<dbReference type="PANTHER" id="PTHR35174">
    <property type="entry name" value="BLL7171 PROTEIN-RELATED"/>
    <property type="match status" value="1"/>
</dbReference>
<accession>A0A2W5FND8</accession>
<evidence type="ECO:0000313" key="3">
    <source>
        <dbReference type="EMBL" id="PZP55884.1"/>
    </source>
</evidence>
<dbReference type="PANTHER" id="PTHR35174:SF4">
    <property type="entry name" value="BLL7163 PROTEIN"/>
    <property type="match status" value="1"/>
</dbReference>
<dbReference type="Proteomes" id="UP000249739">
    <property type="component" value="Unassembled WGS sequence"/>
</dbReference>
<gene>
    <name evidence="3" type="ORF">DI586_05385</name>
</gene>
<feature type="domain" description="YCII-related" evidence="2">
    <location>
        <begin position="1"/>
        <end position="118"/>
    </location>
</feature>
<comment type="caution">
    <text evidence="3">The sequence shown here is derived from an EMBL/GenBank/DDBJ whole genome shotgun (WGS) entry which is preliminary data.</text>
</comment>
<evidence type="ECO:0000313" key="4">
    <source>
        <dbReference type="Proteomes" id="UP000249739"/>
    </source>
</evidence>
<dbReference type="AlphaFoldDB" id="A0A2W5FND8"/>
<sequence length="125" mass="14170">MRVMIFVKATVDSEKGVDAKAPEFQKLMADMGKFNDELIKAGILKDGDGLKPTSHGKRVLFNGENRTVKDGPFSTEDPNELVAGFWIWDVKDMDEAVEWVKRCPNPMFGPSEIEIRPFYEIADFQ</sequence>
<dbReference type="InterPro" id="IPR005545">
    <property type="entry name" value="YCII"/>
</dbReference>
<name>A0A2W5FND8_9BACT</name>
<proteinExistence type="inferred from homology"/>
<evidence type="ECO:0000256" key="1">
    <source>
        <dbReference type="ARBA" id="ARBA00007689"/>
    </source>
</evidence>
<dbReference type="SUPFAM" id="SSF54909">
    <property type="entry name" value="Dimeric alpha+beta barrel"/>
    <property type="match status" value="1"/>
</dbReference>
<reference evidence="3 4" key="1">
    <citation type="submission" date="2017-08" db="EMBL/GenBank/DDBJ databases">
        <title>Infants hospitalized years apart are colonized by the same room-sourced microbial strains.</title>
        <authorList>
            <person name="Brooks B."/>
            <person name="Olm M.R."/>
            <person name="Firek B.A."/>
            <person name="Baker R."/>
            <person name="Thomas B.C."/>
            <person name="Morowitz M.J."/>
            <person name="Banfield J.F."/>
        </authorList>
    </citation>
    <scope>NUCLEOTIDE SEQUENCE [LARGE SCALE GENOMIC DNA]</scope>
    <source>
        <strain evidence="3">S2_006_000_R2_64</strain>
    </source>
</reference>
<dbReference type="Pfam" id="PF03795">
    <property type="entry name" value="YCII"/>
    <property type="match status" value="1"/>
</dbReference>
<organism evidence="3 4">
    <name type="scientific">Micavibrio aeruginosavorus</name>
    <dbReference type="NCBI Taxonomy" id="349221"/>
    <lineage>
        <taxon>Bacteria</taxon>
        <taxon>Pseudomonadati</taxon>
        <taxon>Bdellovibrionota</taxon>
        <taxon>Bdellovibrionia</taxon>
        <taxon>Bdellovibrionales</taxon>
        <taxon>Pseudobdellovibrionaceae</taxon>
        <taxon>Micavibrio</taxon>
    </lineage>
</organism>
<comment type="similarity">
    <text evidence="1">Belongs to the YciI family.</text>
</comment>
<dbReference type="EMBL" id="QFOT01000046">
    <property type="protein sequence ID" value="PZP55884.1"/>
    <property type="molecule type" value="Genomic_DNA"/>
</dbReference>